<dbReference type="GO" id="GO:0046872">
    <property type="term" value="F:metal ion binding"/>
    <property type="evidence" value="ECO:0007669"/>
    <property type="project" value="UniProtKB-KW"/>
</dbReference>
<dbReference type="InterPro" id="IPR003374">
    <property type="entry name" value="ApbE-like_sf"/>
</dbReference>
<dbReference type="PANTHER" id="PTHR30040">
    <property type="entry name" value="THIAMINE BIOSYNTHESIS LIPOPROTEIN APBE"/>
    <property type="match status" value="1"/>
</dbReference>
<evidence type="ECO:0000256" key="7">
    <source>
        <dbReference type="ARBA" id="ARBA00022723"/>
    </source>
</evidence>
<evidence type="ECO:0000256" key="9">
    <source>
        <dbReference type="ARBA" id="ARBA00022842"/>
    </source>
</evidence>
<evidence type="ECO:0000256" key="8">
    <source>
        <dbReference type="ARBA" id="ARBA00022827"/>
    </source>
</evidence>
<evidence type="ECO:0000256" key="10">
    <source>
        <dbReference type="ARBA" id="ARBA00031306"/>
    </source>
</evidence>
<gene>
    <name evidence="12" type="primary">apbE_1</name>
    <name evidence="12" type="ORF">NCTC13635_00555</name>
</gene>
<evidence type="ECO:0000256" key="4">
    <source>
        <dbReference type="ARBA" id="ARBA00016337"/>
    </source>
</evidence>
<evidence type="ECO:0000256" key="2">
    <source>
        <dbReference type="ARBA" id="ARBA00008282"/>
    </source>
</evidence>
<evidence type="ECO:0000256" key="11">
    <source>
        <dbReference type="ARBA" id="ARBA00048540"/>
    </source>
</evidence>
<dbReference type="PANTHER" id="PTHR30040:SF2">
    <property type="entry name" value="FAD:PROTEIN FMN TRANSFERASE"/>
    <property type="match status" value="1"/>
</dbReference>
<keyword evidence="9" id="KW-0460">Magnesium</keyword>
<dbReference type="GO" id="GO:0016740">
    <property type="term" value="F:transferase activity"/>
    <property type="evidence" value="ECO:0007669"/>
    <property type="project" value="UniProtKB-KW"/>
</dbReference>
<comment type="cofactor">
    <cofactor evidence="1">
        <name>Mg(2+)</name>
        <dbReference type="ChEBI" id="CHEBI:18420"/>
    </cofactor>
</comment>
<dbReference type="Gene3D" id="3.10.520.10">
    <property type="entry name" value="ApbE-like domains"/>
    <property type="match status" value="1"/>
</dbReference>
<proteinExistence type="inferred from homology"/>
<dbReference type="SUPFAM" id="SSF143631">
    <property type="entry name" value="ApbE-like"/>
    <property type="match status" value="1"/>
</dbReference>
<protein>
    <recommendedName>
        <fullName evidence="4">FAD:protein FMN transferase</fullName>
        <ecNumber evidence="3">2.7.1.180</ecNumber>
    </recommendedName>
    <alternativeName>
        <fullName evidence="10">Flavin transferase</fullName>
    </alternativeName>
</protein>
<name>A0A447RHZ9_KLEPN</name>
<dbReference type="Pfam" id="PF02424">
    <property type="entry name" value="ApbE"/>
    <property type="match status" value="1"/>
</dbReference>
<comment type="catalytic activity">
    <reaction evidence="11">
        <text>L-threonyl-[protein] + FAD = FMN-L-threonyl-[protein] + AMP + H(+)</text>
        <dbReference type="Rhea" id="RHEA:36847"/>
        <dbReference type="Rhea" id="RHEA-COMP:11060"/>
        <dbReference type="Rhea" id="RHEA-COMP:11061"/>
        <dbReference type="ChEBI" id="CHEBI:15378"/>
        <dbReference type="ChEBI" id="CHEBI:30013"/>
        <dbReference type="ChEBI" id="CHEBI:57692"/>
        <dbReference type="ChEBI" id="CHEBI:74257"/>
        <dbReference type="ChEBI" id="CHEBI:456215"/>
        <dbReference type="EC" id="2.7.1.180"/>
    </reaction>
</comment>
<evidence type="ECO:0000313" key="12">
    <source>
        <dbReference type="EMBL" id="VEA99439.1"/>
    </source>
</evidence>
<accession>A0A447RHZ9</accession>
<evidence type="ECO:0000256" key="1">
    <source>
        <dbReference type="ARBA" id="ARBA00001946"/>
    </source>
</evidence>
<reference evidence="12 13" key="1">
    <citation type="submission" date="2018-12" db="EMBL/GenBank/DDBJ databases">
        <authorList>
            <consortium name="Pathogen Informatics"/>
        </authorList>
    </citation>
    <scope>NUCLEOTIDE SEQUENCE [LARGE SCALE GENOMIC DNA]</scope>
    <source>
        <strain evidence="12 13">NCTC13635</strain>
    </source>
</reference>
<sequence>MSDNRVYSYSAVLMGSPILLKLCSHDEAMASSVFQLIKRYEDLLTVNRAESQVMDINHAAGRHPVTVSRPVFQLIQCAKAASMVRDSAFNLAIGPLVKLWRIGFHGHSVPDAAEIRARLALTRPQEVILDEATCSVFLQQPGMELDLGAIAKGYIADRVRDYLRQQQVEKALINLGGNVHTLGEWAIGLKKPFCRRAGADRFPDGQRAIGSHLRDLRALFRTGWQTLAPYSRPAQRLSAGQRTRQRDGHFRGFFRRRHLDHAAVRPRRGEGLRSAASAAGYRRDFRYQKSRHYSLIAAAAAFCAAGQRLIGLLTVLLKQTVLFGDQAVAIDRPPGSRRSG</sequence>
<dbReference type="AlphaFoldDB" id="A0A447RHZ9"/>
<keyword evidence="6" id="KW-0808">Transferase</keyword>
<evidence type="ECO:0000256" key="5">
    <source>
        <dbReference type="ARBA" id="ARBA00022630"/>
    </source>
</evidence>
<evidence type="ECO:0000256" key="3">
    <source>
        <dbReference type="ARBA" id="ARBA00011955"/>
    </source>
</evidence>
<organism evidence="12 13">
    <name type="scientific">Klebsiella pneumoniae</name>
    <dbReference type="NCBI Taxonomy" id="573"/>
    <lineage>
        <taxon>Bacteria</taxon>
        <taxon>Pseudomonadati</taxon>
        <taxon>Pseudomonadota</taxon>
        <taxon>Gammaproteobacteria</taxon>
        <taxon>Enterobacterales</taxon>
        <taxon>Enterobacteriaceae</taxon>
        <taxon>Klebsiella/Raoultella group</taxon>
        <taxon>Klebsiella</taxon>
        <taxon>Klebsiella pneumoniae complex</taxon>
    </lineage>
</organism>
<dbReference type="Proteomes" id="UP000282433">
    <property type="component" value="Chromosome"/>
</dbReference>
<dbReference type="EMBL" id="LR134162">
    <property type="protein sequence ID" value="VEA99439.1"/>
    <property type="molecule type" value="Genomic_DNA"/>
</dbReference>
<comment type="similarity">
    <text evidence="2">Belongs to the ApbE family.</text>
</comment>
<dbReference type="EC" id="2.7.1.180" evidence="3"/>
<evidence type="ECO:0000256" key="6">
    <source>
        <dbReference type="ARBA" id="ARBA00022679"/>
    </source>
</evidence>
<evidence type="ECO:0000313" key="13">
    <source>
        <dbReference type="Proteomes" id="UP000282433"/>
    </source>
</evidence>
<keyword evidence="5" id="KW-0285">Flavoprotein</keyword>
<keyword evidence="7" id="KW-0479">Metal-binding</keyword>
<dbReference type="InterPro" id="IPR024932">
    <property type="entry name" value="ApbE"/>
</dbReference>
<keyword evidence="8" id="KW-0274">FAD</keyword>